<accession>A0AAW9Q0V5</accession>
<feature type="region of interest" description="Disordered" evidence="1">
    <location>
        <begin position="282"/>
        <end position="305"/>
    </location>
</feature>
<dbReference type="EMBL" id="JAZBJZ010000092">
    <property type="protein sequence ID" value="MEE3718766.1"/>
    <property type="molecule type" value="Genomic_DNA"/>
</dbReference>
<reference evidence="2" key="1">
    <citation type="submission" date="2024-01" db="EMBL/GenBank/DDBJ databases">
        <title>Bank of Algae and Cyanobacteria of the Azores (BACA) strain genomes.</title>
        <authorList>
            <person name="Luz R."/>
            <person name="Cordeiro R."/>
            <person name="Fonseca A."/>
            <person name="Goncalves V."/>
        </authorList>
    </citation>
    <scope>NUCLEOTIDE SEQUENCE</scope>
    <source>
        <strain evidence="2">BACA0141</strain>
    </source>
</reference>
<feature type="compositionally biased region" description="Low complexity" evidence="1">
    <location>
        <begin position="289"/>
        <end position="302"/>
    </location>
</feature>
<feature type="compositionally biased region" description="Basic residues" evidence="1">
    <location>
        <begin position="1"/>
        <end position="11"/>
    </location>
</feature>
<proteinExistence type="predicted"/>
<comment type="caution">
    <text evidence="2">The sequence shown here is derived from an EMBL/GenBank/DDBJ whole genome shotgun (WGS) entry which is preliminary data.</text>
</comment>
<feature type="compositionally biased region" description="Polar residues" evidence="1">
    <location>
        <begin position="374"/>
        <end position="387"/>
    </location>
</feature>
<feature type="region of interest" description="Disordered" evidence="1">
    <location>
        <begin position="374"/>
        <end position="397"/>
    </location>
</feature>
<gene>
    <name evidence="2" type="ORF">V2H45_18650</name>
</gene>
<feature type="non-terminal residue" evidence="2">
    <location>
        <position position="397"/>
    </location>
</feature>
<sequence length="397" mass="44669">MGRYRTSAKKQARQDRESQPSFTVNTLQMRPFAPPQESQAQPQAEEQTAELGHRLENISFQPRPQVDIMARKWEGIRAAYQAKQVQAKLAIGAVGDKYEQEADQVASQVVQTINTPENVQREDEEQVQTKPLESIQREEAPEEEDETLQMKPLSNSIQREEAPEEEEELQMKPLSNSISIQRVMDFSSTDLGGKRSKSAKVAKFFGKESTFNKIRALLKKYEMSDNANQQYSIMMQLKPLVMSWLSKHPIKTKNDKVKKDSLLSLLKAIITEIKNVESKNKNLTEDQNSVSSESSVSSSSVSTAPANAIEQEKVTLDNIASNNLNENVDEGDEDSSTLQDEVPVPYLTNANDRYPVNNNNEGLRGEEVPVPYLTNANDRYPVNNNNEGLRGEEVPVP</sequence>
<feature type="region of interest" description="Disordered" evidence="1">
    <location>
        <begin position="317"/>
        <end position="338"/>
    </location>
</feature>
<evidence type="ECO:0000313" key="2">
    <source>
        <dbReference type="EMBL" id="MEE3718766.1"/>
    </source>
</evidence>
<feature type="compositionally biased region" description="Polar residues" evidence="1">
    <location>
        <begin position="19"/>
        <end position="28"/>
    </location>
</feature>
<keyword evidence="3" id="KW-1185">Reference proteome</keyword>
<organism evidence="2 3">
    <name type="scientific">Tumidithrix elongata BACA0141</name>
    <dbReference type="NCBI Taxonomy" id="2716417"/>
    <lineage>
        <taxon>Bacteria</taxon>
        <taxon>Bacillati</taxon>
        <taxon>Cyanobacteriota</taxon>
        <taxon>Cyanophyceae</taxon>
        <taxon>Pseudanabaenales</taxon>
        <taxon>Pseudanabaenaceae</taxon>
        <taxon>Tumidithrix</taxon>
        <taxon>Tumidithrix elongata</taxon>
    </lineage>
</organism>
<feature type="compositionally biased region" description="Low complexity" evidence="1">
    <location>
        <begin position="35"/>
        <end position="50"/>
    </location>
</feature>
<dbReference type="AlphaFoldDB" id="A0AAW9Q0V5"/>
<dbReference type="Proteomes" id="UP001333818">
    <property type="component" value="Unassembled WGS sequence"/>
</dbReference>
<name>A0AAW9Q0V5_9CYAN</name>
<feature type="region of interest" description="Disordered" evidence="1">
    <location>
        <begin position="1"/>
        <end position="64"/>
    </location>
</feature>
<evidence type="ECO:0000313" key="3">
    <source>
        <dbReference type="Proteomes" id="UP001333818"/>
    </source>
</evidence>
<evidence type="ECO:0000256" key="1">
    <source>
        <dbReference type="SAM" id="MobiDB-lite"/>
    </source>
</evidence>
<feature type="region of interest" description="Disordered" evidence="1">
    <location>
        <begin position="115"/>
        <end position="171"/>
    </location>
</feature>
<protein>
    <submittedName>
        <fullName evidence="2">Uncharacterized protein</fullName>
    </submittedName>
</protein>